<feature type="compositionally biased region" description="Low complexity" evidence="9">
    <location>
        <begin position="128"/>
        <end position="157"/>
    </location>
</feature>
<feature type="compositionally biased region" description="Acidic residues" evidence="9">
    <location>
        <begin position="365"/>
        <end position="395"/>
    </location>
</feature>
<dbReference type="PROSITE" id="PS00108">
    <property type="entry name" value="PROTEIN_KINASE_ST"/>
    <property type="match status" value="1"/>
</dbReference>
<evidence type="ECO:0000256" key="7">
    <source>
        <dbReference type="ARBA" id="ARBA00047899"/>
    </source>
</evidence>
<organism evidence="11 12">
    <name type="scientific">Aureococcus anophagefferens</name>
    <name type="common">Harmful bloom alga</name>
    <dbReference type="NCBI Taxonomy" id="44056"/>
    <lineage>
        <taxon>Eukaryota</taxon>
        <taxon>Sar</taxon>
        <taxon>Stramenopiles</taxon>
        <taxon>Ochrophyta</taxon>
        <taxon>Pelagophyceae</taxon>
        <taxon>Pelagomonadales</taxon>
        <taxon>Pelagomonadaceae</taxon>
        <taxon>Aureococcus</taxon>
    </lineage>
</organism>
<evidence type="ECO:0000256" key="4">
    <source>
        <dbReference type="ARBA" id="ARBA00022741"/>
    </source>
</evidence>
<keyword evidence="3" id="KW-0808">Transferase</keyword>
<dbReference type="EC" id="2.7.11.1" evidence="1"/>
<evidence type="ECO:0000256" key="3">
    <source>
        <dbReference type="ARBA" id="ARBA00022679"/>
    </source>
</evidence>
<feature type="region of interest" description="Disordered" evidence="9">
    <location>
        <begin position="1"/>
        <end position="87"/>
    </location>
</feature>
<gene>
    <name evidence="11" type="ORF">SO694_000253106</name>
</gene>
<dbReference type="EMBL" id="JBBJCI010000224">
    <property type="protein sequence ID" value="KAK7239301.1"/>
    <property type="molecule type" value="Genomic_DNA"/>
</dbReference>
<evidence type="ECO:0000256" key="6">
    <source>
        <dbReference type="ARBA" id="ARBA00022840"/>
    </source>
</evidence>
<dbReference type="Pfam" id="PF00069">
    <property type="entry name" value="Pkinase"/>
    <property type="match status" value="1"/>
</dbReference>
<evidence type="ECO:0000256" key="5">
    <source>
        <dbReference type="ARBA" id="ARBA00022777"/>
    </source>
</evidence>
<keyword evidence="2" id="KW-0723">Serine/threonine-protein kinase</keyword>
<comment type="catalytic activity">
    <reaction evidence="8">
        <text>L-seryl-[protein] + ATP = O-phospho-L-seryl-[protein] + ADP + H(+)</text>
        <dbReference type="Rhea" id="RHEA:17989"/>
        <dbReference type="Rhea" id="RHEA-COMP:9863"/>
        <dbReference type="Rhea" id="RHEA-COMP:11604"/>
        <dbReference type="ChEBI" id="CHEBI:15378"/>
        <dbReference type="ChEBI" id="CHEBI:29999"/>
        <dbReference type="ChEBI" id="CHEBI:30616"/>
        <dbReference type="ChEBI" id="CHEBI:83421"/>
        <dbReference type="ChEBI" id="CHEBI:456216"/>
        <dbReference type="EC" id="2.7.11.1"/>
    </reaction>
</comment>
<feature type="compositionally biased region" description="Basic residues" evidence="9">
    <location>
        <begin position="168"/>
        <end position="182"/>
    </location>
</feature>
<feature type="region of interest" description="Disordered" evidence="9">
    <location>
        <begin position="128"/>
        <end position="243"/>
    </location>
</feature>
<sequence>MGKKRKGAKKPAAEPAPESAASLSSGSDDERKDPGAPSGDRGAPPGEATTGRVTYDSGSSDGSFDSRARRPRGSSGVRERRRQRLPGLPIDSVRNVCRQICMGLDFLHRRCSIIHTDLKPENVLLKAPKFAPDGDGPPDAGGRAPAPPAAAATEPAGTSELSAEERKRLKKKLKKQKQKQRKKEPAVAVEPAAPAPSARAPPVEEAFGRVDCGAASSPSPPAPPSPGGDDAPSSPEGDGIPDDLVDLQHAEIAVVDLGNACWRHKHFTEDIQARQYRSPEVIVGADYDTSADMQELLGRYPKKLASSAKARAFFNRRGELKHIHHLRFWDLEHHPWLNRPNGSKAPPVDSDDDGEALESKRDEPRDDDDDDDDDDLSLEDDDRDDDRDDDDDDATADPIEVDAAGEIIGRGGPSEESRSLSEPQAANMQ</sequence>
<dbReference type="PANTHER" id="PTHR47634">
    <property type="entry name" value="PROTEIN KINASE DOMAIN-CONTAINING PROTEIN-RELATED"/>
    <property type="match status" value="1"/>
</dbReference>
<dbReference type="Gene3D" id="1.10.510.10">
    <property type="entry name" value="Transferase(Phosphotransferase) domain 1"/>
    <property type="match status" value="1"/>
</dbReference>
<dbReference type="InterPro" id="IPR051334">
    <property type="entry name" value="SRPK"/>
</dbReference>
<feature type="compositionally biased region" description="Low complexity" evidence="9">
    <location>
        <begin position="227"/>
        <end position="238"/>
    </location>
</feature>
<dbReference type="InterPro" id="IPR011009">
    <property type="entry name" value="Kinase-like_dom_sf"/>
</dbReference>
<feature type="compositionally biased region" description="Low complexity" evidence="9">
    <location>
        <begin position="186"/>
        <end position="205"/>
    </location>
</feature>
<keyword evidence="4" id="KW-0547">Nucleotide-binding</keyword>
<feature type="compositionally biased region" description="Low complexity" evidence="9">
    <location>
        <begin position="56"/>
        <end position="65"/>
    </location>
</feature>
<keyword evidence="5 11" id="KW-0418">Kinase</keyword>
<evidence type="ECO:0000256" key="8">
    <source>
        <dbReference type="ARBA" id="ARBA00048679"/>
    </source>
</evidence>
<comment type="caution">
    <text evidence="11">The sequence shown here is derived from an EMBL/GenBank/DDBJ whole genome shotgun (WGS) entry which is preliminary data.</text>
</comment>
<feature type="domain" description="Protein kinase" evidence="10">
    <location>
        <begin position="88"/>
        <end position="126"/>
    </location>
</feature>
<proteinExistence type="predicted"/>
<name>A0ABR1FV65_AURAN</name>
<dbReference type="SUPFAM" id="SSF56112">
    <property type="entry name" value="Protein kinase-like (PK-like)"/>
    <property type="match status" value="1"/>
</dbReference>
<evidence type="ECO:0000256" key="2">
    <source>
        <dbReference type="ARBA" id="ARBA00022527"/>
    </source>
</evidence>
<feature type="compositionally biased region" description="Low complexity" evidence="9">
    <location>
        <begin position="13"/>
        <end position="26"/>
    </location>
</feature>
<dbReference type="Proteomes" id="UP001363151">
    <property type="component" value="Unassembled WGS sequence"/>
</dbReference>
<protein>
    <recommendedName>
        <fullName evidence="1">non-specific serine/threonine protein kinase</fullName>
        <ecNumber evidence="1">2.7.11.1</ecNumber>
    </recommendedName>
</protein>
<reference evidence="11 12" key="1">
    <citation type="submission" date="2024-03" db="EMBL/GenBank/DDBJ databases">
        <title>Aureococcus anophagefferens CCMP1851 and Kratosvirus quantuckense: Draft genome of a second virus-susceptible host strain in the model system.</title>
        <authorList>
            <person name="Chase E."/>
            <person name="Truchon A.R."/>
            <person name="Schepens W."/>
            <person name="Wilhelm S.W."/>
        </authorList>
    </citation>
    <scope>NUCLEOTIDE SEQUENCE [LARGE SCALE GENOMIC DNA]</scope>
    <source>
        <strain evidence="11 12">CCMP1851</strain>
    </source>
</reference>
<comment type="catalytic activity">
    <reaction evidence="7">
        <text>L-threonyl-[protein] + ATP = O-phospho-L-threonyl-[protein] + ADP + H(+)</text>
        <dbReference type="Rhea" id="RHEA:46608"/>
        <dbReference type="Rhea" id="RHEA-COMP:11060"/>
        <dbReference type="Rhea" id="RHEA-COMP:11605"/>
        <dbReference type="ChEBI" id="CHEBI:15378"/>
        <dbReference type="ChEBI" id="CHEBI:30013"/>
        <dbReference type="ChEBI" id="CHEBI:30616"/>
        <dbReference type="ChEBI" id="CHEBI:61977"/>
        <dbReference type="ChEBI" id="CHEBI:456216"/>
        <dbReference type="EC" id="2.7.11.1"/>
    </reaction>
</comment>
<evidence type="ECO:0000256" key="1">
    <source>
        <dbReference type="ARBA" id="ARBA00012513"/>
    </source>
</evidence>
<evidence type="ECO:0000256" key="9">
    <source>
        <dbReference type="SAM" id="MobiDB-lite"/>
    </source>
</evidence>
<evidence type="ECO:0000313" key="12">
    <source>
        <dbReference type="Proteomes" id="UP001363151"/>
    </source>
</evidence>
<feature type="compositionally biased region" description="Polar residues" evidence="9">
    <location>
        <begin position="420"/>
        <end position="429"/>
    </location>
</feature>
<keyword evidence="6" id="KW-0067">ATP-binding</keyword>
<dbReference type="PANTHER" id="PTHR47634:SF9">
    <property type="entry name" value="PROTEIN KINASE DOMAIN-CONTAINING PROTEIN-RELATED"/>
    <property type="match status" value="1"/>
</dbReference>
<dbReference type="GO" id="GO:0016301">
    <property type="term" value="F:kinase activity"/>
    <property type="evidence" value="ECO:0007669"/>
    <property type="project" value="UniProtKB-KW"/>
</dbReference>
<evidence type="ECO:0000259" key="10">
    <source>
        <dbReference type="Pfam" id="PF00069"/>
    </source>
</evidence>
<evidence type="ECO:0000313" key="11">
    <source>
        <dbReference type="EMBL" id="KAK7239301.1"/>
    </source>
</evidence>
<keyword evidence="12" id="KW-1185">Reference proteome</keyword>
<accession>A0ABR1FV65</accession>
<feature type="region of interest" description="Disordered" evidence="9">
    <location>
        <begin position="340"/>
        <end position="429"/>
    </location>
</feature>
<dbReference type="InterPro" id="IPR000719">
    <property type="entry name" value="Prot_kinase_dom"/>
</dbReference>
<dbReference type="InterPro" id="IPR008271">
    <property type="entry name" value="Ser/Thr_kinase_AS"/>
</dbReference>